<comment type="caution">
    <text evidence="8">The sequence shown here is derived from an EMBL/GenBank/DDBJ whole genome shotgun (WGS) entry which is preliminary data.</text>
</comment>
<feature type="transmembrane region" description="Helical" evidence="6">
    <location>
        <begin position="169"/>
        <end position="198"/>
    </location>
</feature>
<evidence type="ECO:0000313" key="7">
    <source>
        <dbReference type="EMBL" id="CAF0744462.1"/>
    </source>
</evidence>
<evidence type="ECO:0000313" key="11">
    <source>
        <dbReference type="Proteomes" id="UP000663829"/>
    </source>
</evidence>
<organism evidence="8 11">
    <name type="scientific">Didymodactylos carnosus</name>
    <dbReference type="NCBI Taxonomy" id="1234261"/>
    <lineage>
        <taxon>Eukaryota</taxon>
        <taxon>Metazoa</taxon>
        <taxon>Spiralia</taxon>
        <taxon>Gnathifera</taxon>
        <taxon>Rotifera</taxon>
        <taxon>Eurotatoria</taxon>
        <taxon>Bdelloidea</taxon>
        <taxon>Philodinida</taxon>
        <taxon>Philodinidae</taxon>
        <taxon>Didymodactylos</taxon>
    </lineage>
</organism>
<evidence type="ECO:0008006" key="12">
    <source>
        <dbReference type="Google" id="ProtNLM"/>
    </source>
</evidence>
<dbReference type="EMBL" id="CAJOBC010009651">
    <property type="protein sequence ID" value="CAF3993213.1"/>
    <property type="molecule type" value="Genomic_DNA"/>
</dbReference>
<dbReference type="EMBL" id="CAJNOQ010009646">
    <property type="protein sequence ID" value="CAF1230528.1"/>
    <property type="molecule type" value="Genomic_DNA"/>
</dbReference>
<dbReference type="InterPro" id="IPR002293">
    <property type="entry name" value="AA/rel_permease1"/>
</dbReference>
<proteinExistence type="predicted"/>
<gene>
    <name evidence="8" type="ORF">GPM918_LOCUS25151</name>
    <name evidence="7" type="ORF">OVA965_LOCUS1639</name>
    <name evidence="10" type="ORF">SRO942_LOCUS25157</name>
    <name evidence="9" type="ORF">TMI583_LOCUS1639</name>
</gene>
<feature type="transmembrane region" description="Helical" evidence="6">
    <location>
        <begin position="105"/>
        <end position="126"/>
    </location>
</feature>
<dbReference type="Pfam" id="PF13520">
    <property type="entry name" value="AA_permease_2"/>
    <property type="match status" value="1"/>
</dbReference>
<keyword evidence="4 6" id="KW-1133">Transmembrane helix</keyword>
<feature type="transmembrane region" description="Helical" evidence="6">
    <location>
        <begin position="21"/>
        <end position="40"/>
    </location>
</feature>
<dbReference type="EMBL" id="CAJNOK010000314">
    <property type="protein sequence ID" value="CAF0744462.1"/>
    <property type="molecule type" value="Genomic_DNA"/>
</dbReference>
<dbReference type="InterPro" id="IPR050367">
    <property type="entry name" value="APC_superfamily"/>
</dbReference>
<dbReference type="GO" id="GO:0005886">
    <property type="term" value="C:plasma membrane"/>
    <property type="evidence" value="ECO:0007669"/>
    <property type="project" value="UniProtKB-SubCell"/>
</dbReference>
<feature type="transmembrane region" description="Helical" evidence="6">
    <location>
        <begin position="219"/>
        <end position="238"/>
    </location>
</feature>
<keyword evidence="11" id="KW-1185">Reference proteome</keyword>
<dbReference type="EMBL" id="CAJOBA010000314">
    <property type="protein sequence ID" value="CAF3522324.1"/>
    <property type="molecule type" value="Genomic_DNA"/>
</dbReference>
<comment type="subcellular location">
    <subcellularLocation>
        <location evidence="1">Cell membrane</location>
        <topology evidence="1">Multi-pass membrane protein</topology>
    </subcellularLocation>
</comment>
<name>A0A814YIW7_9BILA</name>
<evidence type="ECO:0000256" key="3">
    <source>
        <dbReference type="ARBA" id="ARBA00022692"/>
    </source>
</evidence>
<reference evidence="8" key="1">
    <citation type="submission" date="2021-02" db="EMBL/GenBank/DDBJ databases">
        <authorList>
            <person name="Nowell W R."/>
        </authorList>
    </citation>
    <scope>NUCLEOTIDE SEQUENCE</scope>
</reference>
<keyword evidence="2" id="KW-1003">Cell membrane</keyword>
<dbReference type="Proteomes" id="UP000681722">
    <property type="component" value="Unassembled WGS sequence"/>
</dbReference>
<evidence type="ECO:0000256" key="4">
    <source>
        <dbReference type="ARBA" id="ARBA00022989"/>
    </source>
</evidence>
<dbReference type="AlphaFoldDB" id="A0A814YIW7"/>
<dbReference type="PANTHER" id="PTHR42770:SF7">
    <property type="entry name" value="MEMBRANE PROTEIN"/>
    <property type="match status" value="1"/>
</dbReference>
<evidence type="ECO:0000256" key="1">
    <source>
        <dbReference type="ARBA" id="ARBA00004651"/>
    </source>
</evidence>
<evidence type="ECO:0000313" key="9">
    <source>
        <dbReference type="EMBL" id="CAF3522324.1"/>
    </source>
</evidence>
<dbReference type="Proteomes" id="UP000682733">
    <property type="component" value="Unassembled WGS sequence"/>
</dbReference>
<accession>A0A814YIW7</accession>
<feature type="transmembrane region" description="Helical" evidence="6">
    <location>
        <begin position="298"/>
        <end position="318"/>
    </location>
</feature>
<keyword evidence="3 6" id="KW-0812">Transmembrane</keyword>
<evidence type="ECO:0000256" key="5">
    <source>
        <dbReference type="ARBA" id="ARBA00023136"/>
    </source>
</evidence>
<evidence type="ECO:0000256" key="2">
    <source>
        <dbReference type="ARBA" id="ARBA00022475"/>
    </source>
</evidence>
<dbReference type="Proteomes" id="UP000663829">
    <property type="component" value="Unassembled WGS sequence"/>
</dbReference>
<sequence>MLIVFAIQHHGILSAARIQMVFAISSLLPLIMLGIVPLFIGKVHSNNFVPFAPLLRDASNNVTMGSWNRAGFTLFAGGMFIADWEHLLDSNIYNGMGVAKAIAEMIGASTIIVKVVVLLLLLSLLLSTMTAMAGSSRTLYQGSVDGWLPKFLSHVNEHGAPVAAMWTDFVFNLILLLMSDYVFILAASNIEYIIFIWMNLNAVWIHRLDRPHWKRPFKAPIWLVSISVLLGYMNLVFLGMGTDLWGSGTLLTGLIFAALIIPVFLIRHYIQDKGHFPTLIKDDINLDEENSVKNRAGILPYLALGMGVLVVIVSRLLAKY</sequence>
<dbReference type="GO" id="GO:0022857">
    <property type="term" value="F:transmembrane transporter activity"/>
    <property type="evidence" value="ECO:0007669"/>
    <property type="project" value="InterPro"/>
</dbReference>
<evidence type="ECO:0000313" key="10">
    <source>
        <dbReference type="EMBL" id="CAF3993213.1"/>
    </source>
</evidence>
<protein>
    <recommendedName>
        <fullName evidence="12">Amino acid permease</fullName>
    </recommendedName>
</protein>
<keyword evidence="5 6" id="KW-0472">Membrane</keyword>
<dbReference type="Gene3D" id="1.20.1740.10">
    <property type="entry name" value="Amino acid/polyamine transporter I"/>
    <property type="match status" value="1"/>
</dbReference>
<dbReference type="Proteomes" id="UP000677228">
    <property type="component" value="Unassembled WGS sequence"/>
</dbReference>
<feature type="transmembrane region" description="Helical" evidence="6">
    <location>
        <begin position="244"/>
        <end position="266"/>
    </location>
</feature>
<evidence type="ECO:0000256" key="6">
    <source>
        <dbReference type="SAM" id="Phobius"/>
    </source>
</evidence>
<evidence type="ECO:0000313" key="8">
    <source>
        <dbReference type="EMBL" id="CAF1230528.1"/>
    </source>
</evidence>
<dbReference type="PANTHER" id="PTHR42770">
    <property type="entry name" value="AMINO ACID TRANSPORTER-RELATED"/>
    <property type="match status" value="1"/>
</dbReference>